<dbReference type="GO" id="GO:0006749">
    <property type="term" value="P:glutathione metabolic process"/>
    <property type="evidence" value="ECO:0007669"/>
    <property type="project" value="TreeGrafter"/>
</dbReference>
<dbReference type="GO" id="GO:0017168">
    <property type="term" value="F:5-oxoprolinase (ATP-hydrolyzing) activity"/>
    <property type="evidence" value="ECO:0007669"/>
    <property type="project" value="TreeGrafter"/>
</dbReference>
<comment type="caution">
    <text evidence="3">The sequence shown here is derived from an EMBL/GenBank/DDBJ whole genome shotgun (WGS) entry which is preliminary data.</text>
</comment>
<reference evidence="3" key="1">
    <citation type="journal article" date="2015" name="Nature">
        <title>Complex archaea that bridge the gap between prokaryotes and eukaryotes.</title>
        <authorList>
            <person name="Spang A."/>
            <person name="Saw J.H."/>
            <person name="Jorgensen S.L."/>
            <person name="Zaremba-Niedzwiedzka K."/>
            <person name="Martijn J."/>
            <person name="Lind A.E."/>
            <person name="van Eijk R."/>
            <person name="Schleper C."/>
            <person name="Guy L."/>
            <person name="Ettema T.J."/>
        </authorList>
    </citation>
    <scope>NUCLEOTIDE SEQUENCE</scope>
</reference>
<protein>
    <recommendedName>
        <fullName evidence="4">Hydantoinase/oxoprolinase N-terminal domain-containing protein</fullName>
    </recommendedName>
</protein>
<dbReference type="EMBL" id="LAZR01052257">
    <property type="protein sequence ID" value="KKK83362.1"/>
    <property type="molecule type" value="Genomic_DNA"/>
</dbReference>
<evidence type="ECO:0000259" key="1">
    <source>
        <dbReference type="Pfam" id="PF01968"/>
    </source>
</evidence>
<dbReference type="PANTHER" id="PTHR11365">
    <property type="entry name" value="5-OXOPROLINASE RELATED"/>
    <property type="match status" value="1"/>
</dbReference>
<accession>A0A0F8YPS4</accession>
<dbReference type="InterPro" id="IPR002821">
    <property type="entry name" value="Hydantoinase_A"/>
</dbReference>
<gene>
    <name evidence="3" type="ORF">LCGC14_2794160</name>
</gene>
<feature type="non-terminal residue" evidence="3">
    <location>
        <position position="315"/>
    </location>
</feature>
<evidence type="ECO:0000313" key="3">
    <source>
        <dbReference type="EMBL" id="KKK83362.1"/>
    </source>
</evidence>
<proteinExistence type="predicted"/>
<dbReference type="Pfam" id="PF05378">
    <property type="entry name" value="Hydant_A_N"/>
    <property type="match status" value="1"/>
</dbReference>
<evidence type="ECO:0008006" key="4">
    <source>
        <dbReference type="Google" id="ProtNLM"/>
    </source>
</evidence>
<dbReference type="PANTHER" id="PTHR11365:SF23">
    <property type="entry name" value="HYPOTHETICAL 5-OXOPROLINASE (EUROFUNG)-RELATED"/>
    <property type="match status" value="1"/>
</dbReference>
<dbReference type="GO" id="GO:0005829">
    <property type="term" value="C:cytosol"/>
    <property type="evidence" value="ECO:0007669"/>
    <property type="project" value="TreeGrafter"/>
</dbReference>
<dbReference type="AlphaFoldDB" id="A0A0F8YPS4"/>
<dbReference type="InterPro" id="IPR008040">
    <property type="entry name" value="Hydant_A_N"/>
</dbReference>
<sequence length="315" mass="34176">MASILGIDVGGTFTDFLLWQDSLPASGRGRLTIYKRPSTPEDPARGVLEGLREMAARPQEPLAARQELEVAHGSTVATNAIIERKGAKTALITTHGFRDVLVIGRQTRPNLYDLSPRRPPPLVPDELRLEVDERLDHHGQVLQRLDSSQVERLLDELAAQGVESLAVCFLFSFLNPEHERLVAEAARRRGLFVSPSHEVLPEHREYERTATTVANAYVSPVISRYLSRLESELRKEGVRSLRVMASNGGSMSPQAAGRLAVRTALSGPAGGVAGAFQIASAAGFDRIITLDMGGTSTDVSLCPGRIGERDEAQVG</sequence>
<dbReference type="Pfam" id="PF01968">
    <property type="entry name" value="Hydantoinase_A"/>
    <property type="match status" value="1"/>
</dbReference>
<feature type="domain" description="Hydantoinase A/oxoprolinase" evidence="1">
    <location>
        <begin position="208"/>
        <end position="302"/>
    </location>
</feature>
<name>A0A0F8YPS4_9ZZZZ</name>
<feature type="domain" description="Hydantoinase/oxoprolinase N-terminal" evidence="2">
    <location>
        <begin position="5"/>
        <end position="189"/>
    </location>
</feature>
<dbReference type="InterPro" id="IPR045079">
    <property type="entry name" value="Oxoprolinase-like"/>
</dbReference>
<organism evidence="3">
    <name type="scientific">marine sediment metagenome</name>
    <dbReference type="NCBI Taxonomy" id="412755"/>
    <lineage>
        <taxon>unclassified sequences</taxon>
        <taxon>metagenomes</taxon>
        <taxon>ecological metagenomes</taxon>
    </lineage>
</organism>
<evidence type="ECO:0000259" key="2">
    <source>
        <dbReference type="Pfam" id="PF05378"/>
    </source>
</evidence>